<dbReference type="GO" id="GO:0003779">
    <property type="term" value="F:actin binding"/>
    <property type="evidence" value="ECO:0007669"/>
    <property type="project" value="InterPro"/>
</dbReference>
<proteinExistence type="predicted"/>
<dbReference type="InterPro" id="IPR058036">
    <property type="entry name" value="BREX_BrxC_4th"/>
</dbReference>
<comment type="caution">
    <text evidence="3">The sequence shown here is derived from an EMBL/GenBank/DDBJ whole genome shotgun (WGS) entry which is preliminary data.</text>
</comment>
<protein>
    <recommendedName>
        <fullName evidence="2">WH2 domain-containing protein</fullName>
    </recommendedName>
</protein>
<dbReference type="NCBIfam" id="NF033441">
    <property type="entry name" value="BREX_BrxC"/>
    <property type="match status" value="1"/>
</dbReference>
<feature type="region of interest" description="Disordered" evidence="1">
    <location>
        <begin position="1108"/>
        <end position="1137"/>
    </location>
</feature>
<name>N9BD31_ACIJO</name>
<dbReference type="AlphaFoldDB" id="N9BD31"/>
<dbReference type="Pfam" id="PF25796">
    <property type="entry name" value="BREX_BrxC_4th"/>
    <property type="match status" value="1"/>
</dbReference>
<dbReference type="InterPro" id="IPR047679">
    <property type="entry name" value="BREX_BrxC"/>
</dbReference>
<evidence type="ECO:0000256" key="1">
    <source>
        <dbReference type="SAM" id="MobiDB-lite"/>
    </source>
</evidence>
<evidence type="ECO:0000259" key="2">
    <source>
        <dbReference type="PROSITE" id="PS51082"/>
    </source>
</evidence>
<dbReference type="SUPFAM" id="SSF52540">
    <property type="entry name" value="P-loop containing nucleoside triphosphate hydrolases"/>
    <property type="match status" value="1"/>
</dbReference>
<dbReference type="InterPro" id="IPR027417">
    <property type="entry name" value="P-loop_NTPase"/>
</dbReference>
<dbReference type="InterPro" id="IPR058038">
    <property type="entry name" value="BREX_BrxC_wHTH"/>
</dbReference>
<dbReference type="Pfam" id="PF25792">
    <property type="entry name" value="BREX_BrxC_helical"/>
    <property type="match status" value="1"/>
</dbReference>
<evidence type="ECO:0000313" key="3">
    <source>
        <dbReference type="EMBL" id="ENV71512.1"/>
    </source>
</evidence>
<dbReference type="EMBL" id="APPZ01000010">
    <property type="protein sequence ID" value="ENV71512.1"/>
    <property type="molecule type" value="Genomic_DNA"/>
</dbReference>
<dbReference type="PATRIC" id="fig|1217662.4.peg.3088"/>
<dbReference type="PROSITE" id="PS51082">
    <property type="entry name" value="WH2"/>
    <property type="match status" value="1"/>
</dbReference>
<accession>N9BD31</accession>
<dbReference type="Pfam" id="PF25791">
    <property type="entry name" value="WHD_BREX_BrxC"/>
    <property type="match status" value="1"/>
</dbReference>
<dbReference type="HOGENOM" id="CLU_007924_0_0_6"/>
<dbReference type="Proteomes" id="UP000018444">
    <property type="component" value="Unassembled WGS sequence"/>
</dbReference>
<dbReference type="RefSeq" id="WP_004984466.1">
    <property type="nucleotide sequence ID" value="NZ_KB849708.1"/>
</dbReference>
<evidence type="ECO:0000313" key="4">
    <source>
        <dbReference type="Proteomes" id="UP000018444"/>
    </source>
</evidence>
<feature type="compositionally biased region" description="Polar residues" evidence="1">
    <location>
        <begin position="1116"/>
        <end position="1137"/>
    </location>
</feature>
<dbReference type="InterPro" id="IPR058037">
    <property type="entry name" value="BREX_BrxC_helical"/>
</dbReference>
<dbReference type="InterPro" id="IPR003124">
    <property type="entry name" value="WH2_dom"/>
</dbReference>
<organism evidence="3 4">
    <name type="scientific">Acinetobacter johnsonii ANC 3681</name>
    <dbReference type="NCBI Taxonomy" id="1217662"/>
    <lineage>
        <taxon>Bacteria</taxon>
        <taxon>Pseudomonadati</taxon>
        <taxon>Pseudomonadota</taxon>
        <taxon>Gammaproteobacteria</taxon>
        <taxon>Moraxellales</taxon>
        <taxon>Moraxellaceae</taxon>
        <taxon>Acinetobacter</taxon>
    </lineage>
</organism>
<feature type="domain" description="WH2" evidence="2">
    <location>
        <begin position="1174"/>
        <end position="1188"/>
    </location>
</feature>
<gene>
    <name evidence="3" type="ORF">F946_03191</name>
</gene>
<reference evidence="3 4" key="1">
    <citation type="submission" date="2013-02" db="EMBL/GenBank/DDBJ databases">
        <title>The Genome Sequence of Acinetobacter johnsonii ANC 3681.</title>
        <authorList>
            <consortium name="The Broad Institute Genome Sequencing Platform"/>
            <consortium name="The Broad Institute Genome Sequencing Center for Infectious Disease"/>
            <person name="Cerqueira G."/>
            <person name="Feldgarden M."/>
            <person name="Courvalin P."/>
            <person name="Perichon B."/>
            <person name="Grillot-Courvalin C."/>
            <person name="Clermont D."/>
            <person name="Rocha E."/>
            <person name="Yoon E.-J."/>
            <person name="Nemec A."/>
            <person name="Walker B."/>
            <person name="Young S.K."/>
            <person name="Zeng Q."/>
            <person name="Gargeya S."/>
            <person name="Fitzgerald M."/>
            <person name="Haas B."/>
            <person name="Abouelleil A."/>
            <person name="Alvarado L."/>
            <person name="Arachchi H.M."/>
            <person name="Berlin A.M."/>
            <person name="Chapman S.B."/>
            <person name="Dewar J."/>
            <person name="Goldberg J."/>
            <person name="Griggs A."/>
            <person name="Gujja S."/>
            <person name="Hansen M."/>
            <person name="Howarth C."/>
            <person name="Imamovic A."/>
            <person name="Larimer J."/>
            <person name="McCowan C."/>
            <person name="Murphy C."/>
            <person name="Neiman D."/>
            <person name="Pearson M."/>
            <person name="Priest M."/>
            <person name="Roberts A."/>
            <person name="Saif S."/>
            <person name="Shea T."/>
            <person name="Sisk P."/>
            <person name="Sykes S."/>
            <person name="Wortman J."/>
            <person name="Nusbaum C."/>
            <person name="Birren B."/>
        </authorList>
    </citation>
    <scope>NUCLEOTIDE SEQUENCE [LARGE SCALE GENOMIC DNA]</scope>
    <source>
        <strain evidence="3 4">ANC 3681</strain>
    </source>
</reference>
<dbReference type="GeneID" id="56340326"/>
<sequence length="1190" mass="136512">MQLENLFVKAVDRPIEGVIKADDDVSLYIELDEYVITNEVAKRLDLFLDAYLNYQGANGVWVSGFFGSGKSHLLKMLALLLENKPIEDITPLDIFLEKQPLNEGGIFANDLKRAVSIPSESILFNIDQKADVISKTEIDALIAVFVKVFDEHCGYYGKQAYIAQFERELDADGHFDLFKKAFLNISGMDWDKGRARAKRMADSVDKAYSEVSGQSVTGILDKYRQDYRLSIEDFADQVKAYIDSKESGFRLNFFVDEVGQYIADNVKLMTNLQTVAESLATKCNGHAWIIVTAQEDMSSVVGETSKQQSNDFTKIQARFKNRMKLTSQDVAEVIQLRLLEKREEYIEQLSDLFHQQENNFKTLFDFADGSATYRNYRDREHFIQCYPFVPYQFTLFQSAIQNLSTHSAFEGKHSSVGERSMLGVFQQVAIAIKDHNLGELATFDLMFEGIRTALKTAIQQSILKAEQNLDNQFAVRLLKALFLVKYVKEFKPTIRNLCVLMHDSFERDIPTLRLQVEEALNILEKETYIQRNGDYFEYLTDEEQDVEQEIKNTEVDNTAVASELEKLIYDGVLKTRKIRWDVNSQDYPFTKRLDDNLSGREYELAINVITSFHDHRDAFEKHRSDTVFNDELRIVLPESERLVRDLILYKQTEKYVAHETRATQQDSIKRILTEKGLQNTERLNQLKQLSSNLVGEAKYFVAGQELELSGVDGQSKMIRAFGELIKHTYPNLKMLRDMQYSEAQIPEILTQAGQGLFGEEAQLPEPQQEMLSHIQSNSRGGVRTTVKSLLQKFESKPYGWSFAAVLCTLAYLCGKAKVEVRESTNLLDEAELSRALRNTASHGNLILDPQVEFSQSQIRKVKEFYSDYFEKVAHATEAKALAKEVQEGFAEQTIELDKLLAQAAHYPFLRALSPIVSELQELKSKPYTWFLSELTIREDQWFDYKEKTIDPIGKFMKGPNKDSFDEARKLLESQKPNLEYVEGSEPQSLREALAAPSIYKGSAVQQLKADCASLQQKIKGQIETERNQALGVVESLKDKLLGFDEFQKLDIDKQESLRKAFDEIVVKITQQSLIAMIRDEVRRFEDQQYVLLVQKLMEWNQLPQDKQVEVTKKDQGQPQDNDQVTDTTRCGENSKTVVENQQRPATISAKNIKVNFRKPWLADEADIDEYLAQYRDALLNEIKQGKKVQL</sequence>